<proteinExistence type="predicted"/>
<dbReference type="GeneID" id="12445590"/>
<dbReference type="PANTHER" id="PTHR47957">
    <property type="entry name" value="ATP-DEPENDENT HELICASE HRQ1"/>
    <property type="match status" value="1"/>
</dbReference>
<dbReference type="PANTHER" id="PTHR47957:SF3">
    <property type="entry name" value="ATP-DEPENDENT HELICASE HRQ1"/>
    <property type="match status" value="1"/>
</dbReference>
<sequence length="1768" mass="201537">MSSRLNPFDALDNVQSSYRSYVETFQNVDDETINAWIENRIETGKVLWKEPFVQLNQRFKYGDTLEEFVTDNKLHESILDVFTGVGGDPIEPYKHQTEAIQSIQAGNNTIVSTGTGSGKSFAFGIPIVSHCLEAKERGEDGIKAVIIYPMNALANSQYEDFAERLDGTGLRLGLYTGDTPHNPDEAPEFLRQFGREEAFDSEIVSREEMQNDPPDILMTNYVMLDLILTRHEDKKLFPEMHEGALQHLVLDEIHTYTGHQGADVAALVRRLKQHTDAGKELVCVGTSATVQSDEGINANDEIAEFTGKIFGEEVDVNNVVREFHYPLPLSDDEPLPDDIEVTEEDIATFDGSLEAAQDLTEKLLDRDLMPAETTDASALGNALENHPTIKFLDEELSSQSQQIFAGEDDKSDDGKDLVSSYQEQYRPDASRYDIEQELQAALLMGTVGTTEIQGEEQPIFIPKLHTFFSQGSGLVSCLTEESLDDDEPHLSDAGDIECRTCAQEHDRSRTAYPLSFCRGCGQEYYTTVVDQENTVTQGALSTFVDTEEDEEEAYLMRGDWDRETAPLPDEWLNENGQLRDTYIEAEPRPAIYCPDCDQLTPGRVEQGQLECGCFAAQGLEVMRVNQPFLFCPNCGVHYTRRVKNEFNKLFTFGTVGRSTATDILIGNTMRNLPDDQQKTIAFSDNRQDTALQAAHLNNLYQRIRFRRSLYHTLVEGDDVSLTTLGNDIFDLLDDKEALPPAIDTGMFGPSAEDRQNYSDYLLFNVILELGREQQRTQQSLKDVGLVNVEYENLDKLADVDDVWDSIPVLSNADPTVREEYVHGFLDIFRRSIAIDHDSTTNFADFKRNVINQLDEEVHFHGQEFFNFPVGYSDTASTNGRHRVRRLTHPRSRHVRWTSRALDVDTDTAKSIINSVVELISDDEILKLLTQESLKYTGKVYMLNHSAVRVTHANPEDVRVCPKCGTPTTRNELDVCLNYSCDSIIPEETNLESSYFYDLYTESLDDAVDIIAGEHSGQVENERRKQLESDFREGEKVNTIVSTPTMELGIDIGDLSNVYMRNVPPDPSNYAQRSGRAGRQNQPSLVTTFCGRGFGRGSHDQYFYQHPERIIAGEISPPTFLLNNQDLIESHINALVLEQIELKFQSKPRQMLVIEEGSDYEIMPDYRVDLENAVKNNRQKIIQAVRQAFVREREQDTVGEWFTDGFIERQVDDFVENLDEAFDPWRREYTRLSRELRRLNQLLATEGGSYQDRIERNAIEDRLEDMRSGNKRFYTYQYLRSQGFLPNYGFPRQSTTLTFTSREDDIQRDQTRAISEFAPGNHVYYAGERFAVRYARPRTKDSEPVTRHLRVCPECETILMGEDAQESAACPSCETSFDGTHPNPNAMELPNQHAQPEENITSDEEERRRRGYEINSYYERSDPRQFKLEGNGIEARVTYEASANIVLINSGLRDSDEDDLDGFALCMECNKWLNSRDQIESHVDEDDPDCYANASEEAVKHEIELFSEGQHDTVTLTTPLPEGLEPEQADEFYRTLKETIYQGILVAFDLDEEEIDTFVKPAMGEYGQVSIVIYETSEGGAGVLRSLMDEARFKKAVREAQTVVHKDTDDDGCERVCYDCLLSFYNQPEHEFLDRTLVDSWLDNLENATLTELSETNRTEMTEERFNELLKACESSFEREVLHTIRDQEFEFPDQAQKTVYDGGEPVAKPDFFYKRTGRSVAVFVDGPAHQKDYVIQDDEHKRRRLKKMGYRVVAVTDIGQVEEMWENI</sequence>
<dbReference type="RefSeq" id="WP_014554944.1">
    <property type="nucleotide sequence ID" value="NC_017457.1"/>
</dbReference>
<evidence type="ECO:0000256" key="1">
    <source>
        <dbReference type="ARBA" id="ARBA00022741"/>
    </source>
</evidence>
<evidence type="ECO:0000256" key="3">
    <source>
        <dbReference type="SAM" id="MobiDB-lite"/>
    </source>
</evidence>
<dbReference type="Pfam" id="PF00270">
    <property type="entry name" value="DEAD"/>
    <property type="match status" value="1"/>
</dbReference>
<feature type="region of interest" description="Disordered" evidence="3">
    <location>
        <begin position="1378"/>
        <end position="1408"/>
    </location>
</feature>
<dbReference type="InterPro" id="IPR011545">
    <property type="entry name" value="DEAD/DEAH_box_helicase_dom"/>
</dbReference>
<keyword evidence="2" id="KW-0067">ATP-binding</keyword>
<dbReference type="Pfam" id="PF09369">
    <property type="entry name" value="MZB"/>
    <property type="match status" value="1"/>
</dbReference>
<dbReference type="EMBL" id="FR746100">
    <property type="protein sequence ID" value="CCC41959.1"/>
    <property type="molecule type" value="Genomic_DNA"/>
</dbReference>
<keyword evidence="6" id="KW-0347">Helicase</keyword>
<dbReference type="GO" id="GO:0043138">
    <property type="term" value="F:3'-5' DNA helicase activity"/>
    <property type="evidence" value="ECO:0007669"/>
    <property type="project" value="TreeGrafter"/>
</dbReference>
<gene>
    <name evidence="6" type="ordered locus">Hqrw_5088</name>
</gene>
<evidence type="ECO:0000256" key="2">
    <source>
        <dbReference type="ARBA" id="ARBA00022840"/>
    </source>
</evidence>
<name>G0LNF3_HALWC</name>
<dbReference type="Proteomes" id="UP000007954">
    <property type="component" value="Plasmid PL100"/>
</dbReference>
<dbReference type="PROSITE" id="PS51192">
    <property type="entry name" value="HELICASE_ATP_BIND_1"/>
    <property type="match status" value="1"/>
</dbReference>
<dbReference type="InterPro" id="IPR018973">
    <property type="entry name" value="MZB"/>
</dbReference>
<dbReference type="SMART" id="SM00490">
    <property type="entry name" value="HELICc"/>
    <property type="match status" value="1"/>
</dbReference>
<evidence type="ECO:0000259" key="4">
    <source>
        <dbReference type="PROSITE" id="PS51192"/>
    </source>
</evidence>
<dbReference type="PROSITE" id="PS51194">
    <property type="entry name" value="HELICASE_CTER"/>
    <property type="match status" value="1"/>
</dbReference>
<dbReference type="InterPro" id="IPR014001">
    <property type="entry name" value="Helicase_ATP-bd"/>
</dbReference>
<dbReference type="SUPFAM" id="SSF52540">
    <property type="entry name" value="P-loop containing nucleoside triphosphate hydrolases"/>
    <property type="match status" value="2"/>
</dbReference>
<evidence type="ECO:0000313" key="7">
    <source>
        <dbReference type="Proteomes" id="UP000007954"/>
    </source>
</evidence>
<reference evidence="6 7" key="1">
    <citation type="journal article" date="2011" name="PLoS ONE">
        <title>Haloquadratum walsbyi: limited diversity in a global pond.</title>
        <authorList>
            <person name="Dyall-Smith M."/>
            <person name="Pfeiffer F."/>
            <person name="Klee K."/>
            <person name="Palm P."/>
            <person name="Gross K."/>
            <person name="Schuster S.C."/>
            <person name="Rampp M."/>
            <person name="Oesterhelt D."/>
        </authorList>
    </citation>
    <scope>NUCLEOTIDE SEQUENCE [LARGE SCALE GENOMIC DNA]</scope>
    <source>
        <strain evidence="7">DSM 16854 / JCM 12705 / C23</strain>
        <plasmid evidence="7">Plasmid PL100</plasmid>
    </source>
</reference>
<dbReference type="GO" id="GO:0003676">
    <property type="term" value="F:nucleic acid binding"/>
    <property type="evidence" value="ECO:0007669"/>
    <property type="project" value="InterPro"/>
</dbReference>
<organism evidence="6 7">
    <name type="scientific">Haloquadratum walsbyi (strain DSM 16854 / JCM 12705 / C23)</name>
    <dbReference type="NCBI Taxonomy" id="768065"/>
    <lineage>
        <taxon>Archaea</taxon>
        <taxon>Methanobacteriati</taxon>
        <taxon>Methanobacteriota</taxon>
        <taxon>Stenosarchaea group</taxon>
        <taxon>Halobacteria</taxon>
        <taxon>Halobacteriales</taxon>
        <taxon>Haloferacaceae</taxon>
        <taxon>Haloquadratum</taxon>
    </lineage>
</organism>
<evidence type="ECO:0000259" key="5">
    <source>
        <dbReference type="PROSITE" id="PS51194"/>
    </source>
</evidence>
<dbReference type="SMART" id="SM00487">
    <property type="entry name" value="DEXDc"/>
    <property type="match status" value="1"/>
</dbReference>
<dbReference type="InterPro" id="IPR027417">
    <property type="entry name" value="P-loop_NTPase"/>
</dbReference>
<protein>
    <submittedName>
        <fullName evidence="6">DEAD/DEAH box helicase</fullName>
        <ecNumber evidence="6">3.6.4.-</ecNumber>
    </submittedName>
</protein>
<dbReference type="InterPro" id="IPR001650">
    <property type="entry name" value="Helicase_C-like"/>
</dbReference>
<geneLocation type="plasmid" evidence="6 7">
    <name>PL100</name>
</geneLocation>
<dbReference type="GO" id="GO:0005524">
    <property type="term" value="F:ATP binding"/>
    <property type="evidence" value="ECO:0007669"/>
    <property type="project" value="UniProtKB-KW"/>
</dbReference>
<accession>G0LNF3</accession>
<keyword evidence="1" id="KW-0547">Nucleotide-binding</keyword>
<dbReference type="GO" id="GO:0036297">
    <property type="term" value="P:interstrand cross-link repair"/>
    <property type="evidence" value="ECO:0007669"/>
    <property type="project" value="TreeGrafter"/>
</dbReference>
<dbReference type="Gene3D" id="3.40.960.10">
    <property type="entry name" value="VSR Endonuclease"/>
    <property type="match status" value="1"/>
</dbReference>
<dbReference type="EC" id="3.6.4.-" evidence="6"/>
<dbReference type="Gene3D" id="3.40.50.300">
    <property type="entry name" value="P-loop containing nucleotide triphosphate hydrolases"/>
    <property type="match status" value="2"/>
</dbReference>
<dbReference type="Pfam" id="PF00271">
    <property type="entry name" value="Helicase_C"/>
    <property type="match status" value="1"/>
</dbReference>
<feature type="domain" description="Helicase ATP-binding" evidence="4">
    <location>
        <begin position="100"/>
        <end position="308"/>
    </location>
</feature>
<keyword evidence="6" id="KW-0378">Hydrolase</keyword>
<dbReference type="HOGENOM" id="CLU_001338_1_1_2"/>
<dbReference type="GO" id="GO:0016787">
    <property type="term" value="F:hydrolase activity"/>
    <property type="evidence" value="ECO:0007669"/>
    <property type="project" value="UniProtKB-KW"/>
</dbReference>
<dbReference type="GO" id="GO:0006289">
    <property type="term" value="P:nucleotide-excision repair"/>
    <property type="evidence" value="ECO:0007669"/>
    <property type="project" value="TreeGrafter"/>
</dbReference>
<feature type="domain" description="Helicase C-terminal" evidence="5">
    <location>
        <begin position="971"/>
        <end position="1127"/>
    </location>
</feature>
<evidence type="ECO:0000313" key="6">
    <source>
        <dbReference type="EMBL" id="CCC41959.1"/>
    </source>
</evidence>
<dbReference type="OrthoDB" id="36796at2157"/>
<dbReference type="KEGG" id="hwc:Hqrw_5088"/>
<keyword evidence="6" id="KW-0614">Plasmid</keyword>